<proteinExistence type="predicted"/>
<dbReference type="NCBIfam" id="TIGR01571">
    <property type="entry name" value="A_thal_Cys_rich"/>
    <property type="match status" value="1"/>
</dbReference>
<dbReference type="PANTHER" id="PTHR15907">
    <property type="entry name" value="DUF614 FAMILY PROTEIN-RELATED"/>
    <property type="match status" value="1"/>
</dbReference>
<dbReference type="EMBL" id="JBBPBN010000007">
    <property type="protein sequence ID" value="KAK9033565.1"/>
    <property type="molecule type" value="Genomic_DNA"/>
</dbReference>
<feature type="compositionally biased region" description="Basic and acidic residues" evidence="1">
    <location>
        <begin position="34"/>
        <end position="47"/>
    </location>
</feature>
<evidence type="ECO:0008006" key="4">
    <source>
        <dbReference type="Google" id="ProtNLM"/>
    </source>
</evidence>
<comment type="caution">
    <text evidence="2">The sequence shown here is derived from an EMBL/GenBank/DDBJ whole genome shotgun (WGS) entry which is preliminary data.</text>
</comment>
<name>A0ABR2T7V9_9ROSI</name>
<protein>
    <recommendedName>
        <fullName evidence="4">Cell number regulator 8-like</fullName>
    </recommendedName>
</protein>
<accession>A0ABR2T7V9</accession>
<dbReference type="InterPro" id="IPR006461">
    <property type="entry name" value="PLAC_motif_containing"/>
</dbReference>
<reference evidence="2 3" key="1">
    <citation type="journal article" date="2024" name="G3 (Bethesda)">
        <title>Genome assembly of Hibiscus sabdariffa L. provides insights into metabolisms of medicinal natural products.</title>
        <authorList>
            <person name="Kim T."/>
        </authorList>
    </citation>
    <scope>NUCLEOTIDE SEQUENCE [LARGE SCALE GENOMIC DNA]</scope>
    <source>
        <strain evidence="2">TK-2024</strain>
        <tissue evidence="2">Old leaves</tissue>
    </source>
</reference>
<sequence>MTINNGGIGNGNINNILQESSPLLSEQVGVQEDEKKKLNVNKSKDATAEVEPGTGAGWTADGLPLVHGSVVGEPMGRSQWDSSLLACLGRKDEFCSSDIEVCLLGSVAPCVLYGSNAERVKSAPGTFANHCLPYSGLYLIGNSFFGWNCLAPWFSYPTRTAIRRKFNLEGTCEAFNRSCGCCGSCLEDEVQREHCESTCDFATHVLCHACALCQEGRELRRRLPHPGLNAQPVLVMIPPGEQIMGRSA</sequence>
<keyword evidence="3" id="KW-1185">Reference proteome</keyword>
<organism evidence="2 3">
    <name type="scientific">Hibiscus sabdariffa</name>
    <name type="common">roselle</name>
    <dbReference type="NCBI Taxonomy" id="183260"/>
    <lineage>
        <taxon>Eukaryota</taxon>
        <taxon>Viridiplantae</taxon>
        <taxon>Streptophyta</taxon>
        <taxon>Embryophyta</taxon>
        <taxon>Tracheophyta</taxon>
        <taxon>Spermatophyta</taxon>
        <taxon>Magnoliopsida</taxon>
        <taxon>eudicotyledons</taxon>
        <taxon>Gunneridae</taxon>
        <taxon>Pentapetalae</taxon>
        <taxon>rosids</taxon>
        <taxon>malvids</taxon>
        <taxon>Malvales</taxon>
        <taxon>Malvaceae</taxon>
        <taxon>Malvoideae</taxon>
        <taxon>Hibiscus</taxon>
    </lineage>
</organism>
<dbReference type="Pfam" id="PF04749">
    <property type="entry name" value="PLAC8"/>
    <property type="match status" value="1"/>
</dbReference>
<dbReference type="Proteomes" id="UP001396334">
    <property type="component" value="Unassembled WGS sequence"/>
</dbReference>
<evidence type="ECO:0000256" key="1">
    <source>
        <dbReference type="SAM" id="MobiDB-lite"/>
    </source>
</evidence>
<gene>
    <name evidence="2" type="ORF">V6N11_049752</name>
</gene>
<evidence type="ECO:0000313" key="2">
    <source>
        <dbReference type="EMBL" id="KAK9033565.1"/>
    </source>
</evidence>
<evidence type="ECO:0000313" key="3">
    <source>
        <dbReference type="Proteomes" id="UP001396334"/>
    </source>
</evidence>
<feature type="region of interest" description="Disordered" evidence="1">
    <location>
        <begin position="34"/>
        <end position="55"/>
    </location>
</feature>